<organism evidence="3">
    <name type="scientific">Thermofilum pendens</name>
    <dbReference type="NCBI Taxonomy" id="2269"/>
    <lineage>
        <taxon>Archaea</taxon>
        <taxon>Thermoproteota</taxon>
        <taxon>Thermoprotei</taxon>
        <taxon>Thermofilales</taxon>
        <taxon>Thermofilaceae</taxon>
        <taxon>Thermofilum</taxon>
    </lineage>
</organism>
<evidence type="ECO:0000256" key="1">
    <source>
        <dbReference type="RuleBase" id="RU362039"/>
    </source>
</evidence>
<comment type="cofactor">
    <cofactor evidence="1">
        <name>a divalent metal cation</name>
        <dbReference type="ChEBI" id="CHEBI:60240"/>
    </cofactor>
</comment>
<comment type="caution">
    <text evidence="3">The sequence shown here is derived from an EMBL/GenBank/DDBJ whole genome shotgun (WGS) entry which is preliminary data.</text>
</comment>
<dbReference type="GO" id="GO:0016787">
    <property type="term" value="F:hydrolase activity"/>
    <property type="evidence" value="ECO:0007669"/>
    <property type="project" value="UniProtKB-UniRule"/>
</dbReference>
<keyword evidence="1" id="KW-0479">Metal-binding</keyword>
<protein>
    <recommendedName>
        <fullName evidence="1">Phosphoesterase</fullName>
        <ecNumber evidence="1">3.1.4.-</ecNumber>
    </recommendedName>
</protein>
<dbReference type="InterPro" id="IPR029052">
    <property type="entry name" value="Metallo-depent_PP-like"/>
</dbReference>
<dbReference type="Pfam" id="PF12850">
    <property type="entry name" value="Metallophos_2"/>
    <property type="match status" value="1"/>
</dbReference>
<dbReference type="EMBL" id="DTBQ01000002">
    <property type="protein sequence ID" value="HGM46127.1"/>
    <property type="molecule type" value="Genomic_DNA"/>
</dbReference>
<dbReference type="PANTHER" id="PTHR43165:SF1">
    <property type="entry name" value="PHOSPHODIESTERASE MJ0936"/>
    <property type="match status" value="1"/>
</dbReference>
<dbReference type="GO" id="GO:0046872">
    <property type="term" value="F:metal ion binding"/>
    <property type="evidence" value="ECO:0007669"/>
    <property type="project" value="UniProtKB-KW"/>
</dbReference>
<proteinExistence type="inferred from homology"/>
<evidence type="ECO:0000313" key="3">
    <source>
        <dbReference type="EMBL" id="HGM46127.1"/>
    </source>
</evidence>
<name>A0A7C4H6T7_THEPE</name>
<evidence type="ECO:0000259" key="2">
    <source>
        <dbReference type="Pfam" id="PF12850"/>
    </source>
</evidence>
<dbReference type="NCBIfam" id="TIGR00040">
    <property type="entry name" value="yfcE"/>
    <property type="match status" value="1"/>
</dbReference>
<dbReference type="InterPro" id="IPR053193">
    <property type="entry name" value="MetalloPDE_YfcE-like"/>
</dbReference>
<dbReference type="CDD" id="cd00841">
    <property type="entry name" value="MPP_YfcE"/>
    <property type="match status" value="1"/>
</dbReference>
<dbReference type="InterPro" id="IPR024654">
    <property type="entry name" value="Calcineurin-like_PHP_lpxH"/>
</dbReference>
<sequence length="169" mass="18295">MRRVAVVSDSHDRVDNLRRFAEEARREAVEAVIHAGDIVSPFALRELKGFKIYAVFGNNDGEKLLLSRVAGELGATLVEQPLFTSIGGRDVAVVHGASSPELTAKLVEALARSNLFSIVVYGHTHKLDVRRVGETLVVNPGTLSGYLADKATYALVDLDTLEVEIVEVG</sequence>
<dbReference type="InterPro" id="IPR000979">
    <property type="entry name" value="Phosphodiesterase_MJ0936/Vps29"/>
</dbReference>
<reference evidence="3" key="1">
    <citation type="journal article" date="2020" name="mSystems">
        <title>Genome- and Community-Level Interaction Insights into Carbon Utilization and Element Cycling Functions of Hydrothermarchaeota in Hydrothermal Sediment.</title>
        <authorList>
            <person name="Zhou Z."/>
            <person name="Liu Y."/>
            <person name="Xu W."/>
            <person name="Pan J."/>
            <person name="Luo Z.H."/>
            <person name="Li M."/>
        </authorList>
    </citation>
    <scope>NUCLEOTIDE SEQUENCE</scope>
    <source>
        <strain evidence="3">SpSt-649</strain>
    </source>
</reference>
<accession>A0A7C4H6T7</accession>
<gene>
    <name evidence="3" type="ORF">ENU21_00030</name>
</gene>
<dbReference type="SUPFAM" id="SSF56300">
    <property type="entry name" value="Metallo-dependent phosphatases"/>
    <property type="match status" value="1"/>
</dbReference>
<feature type="domain" description="Calcineurin-like phosphoesterase" evidence="2">
    <location>
        <begin position="3"/>
        <end position="160"/>
    </location>
</feature>
<dbReference type="AlphaFoldDB" id="A0A7C4H6T7"/>
<dbReference type="Gene3D" id="3.60.21.10">
    <property type="match status" value="1"/>
</dbReference>
<dbReference type="PANTHER" id="PTHR43165">
    <property type="entry name" value="METALLOPHOSPHOESTERASE"/>
    <property type="match status" value="1"/>
</dbReference>
<comment type="similarity">
    <text evidence="1">Belongs to the metallophosphoesterase superfamily. YfcE family.</text>
</comment>
<dbReference type="EC" id="3.1.4.-" evidence="1"/>
<dbReference type="InterPro" id="IPR041802">
    <property type="entry name" value="MPP_YfcE"/>
</dbReference>